<organism evidence="1">
    <name type="scientific">marine sediment metagenome</name>
    <dbReference type="NCBI Taxonomy" id="412755"/>
    <lineage>
        <taxon>unclassified sequences</taxon>
        <taxon>metagenomes</taxon>
        <taxon>ecological metagenomes</taxon>
    </lineage>
</organism>
<sequence length="135" mass="15818">MVKRKLLYKKLLDYAKKNPDGFTIKITKGTIKGISPNKLNRYVVGITNNNTPSKIKQSFRDNNFTGTASGWLDKKTGKYYINKNKIFPDTNKGKQKALKLGKQKDQLEIFDWHEFDNIKLQKKHGEHKEKQRKMF</sequence>
<comment type="caution">
    <text evidence="1">The sequence shown here is derived from an EMBL/GenBank/DDBJ whole genome shotgun (WGS) entry which is preliminary data.</text>
</comment>
<reference evidence="1" key="1">
    <citation type="journal article" date="2014" name="Front. Microbiol.">
        <title>High frequency of phylogenetically diverse reductive dehalogenase-homologous genes in deep subseafloor sedimentary metagenomes.</title>
        <authorList>
            <person name="Kawai M."/>
            <person name="Futagami T."/>
            <person name="Toyoda A."/>
            <person name="Takaki Y."/>
            <person name="Nishi S."/>
            <person name="Hori S."/>
            <person name="Arai W."/>
            <person name="Tsubouchi T."/>
            <person name="Morono Y."/>
            <person name="Uchiyama I."/>
            <person name="Ito T."/>
            <person name="Fujiyama A."/>
            <person name="Inagaki F."/>
            <person name="Takami H."/>
        </authorList>
    </citation>
    <scope>NUCLEOTIDE SEQUENCE</scope>
    <source>
        <strain evidence="1">Expedition CK06-06</strain>
    </source>
</reference>
<gene>
    <name evidence="1" type="ORF">S01H4_30005</name>
</gene>
<accession>X1APN0</accession>
<protein>
    <submittedName>
        <fullName evidence="1">Uncharacterized protein</fullName>
    </submittedName>
</protein>
<dbReference type="AlphaFoldDB" id="X1APN0"/>
<proteinExistence type="predicted"/>
<dbReference type="EMBL" id="BART01015456">
    <property type="protein sequence ID" value="GAG84704.1"/>
    <property type="molecule type" value="Genomic_DNA"/>
</dbReference>
<evidence type="ECO:0000313" key="1">
    <source>
        <dbReference type="EMBL" id="GAG84704.1"/>
    </source>
</evidence>
<name>X1APN0_9ZZZZ</name>